<dbReference type="Pfam" id="PF00929">
    <property type="entry name" value="RNase_T"/>
    <property type="match status" value="1"/>
</dbReference>
<evidence type="ECO:0000313" key="3">
    <source>
        <dbReference type="Proteomes" id="UP000632766"/>
    </source>
</evidence>
<dbReference type="RefSeq" id="WP_198126266.1">
    <property type="nucleotide sequence ID" value="NZ_JAECZC010000043.1"/>
</dbReference>
<dbReference type="SUPFAM" id="SSF53098">
    <property type="entry name" value="Ribonuclease H-like"/>
    <property type="match status" value="1"/>
</dbReference>
<name>A0A8J7LC78_9NOST</name>
<dbReference type="GO" id="GO:0005829">
    <property type="term" value="C:cytosol"/>
    <property type="evidence" value="ECO:0007669"/>
    <property type="project" value="TreeGrafter"/>
</dbReference>
<dbReference type="SMART" id="SM00479">
    <property type="entry name" value="EXOIII"/>
    <property type="match status" value="1"/>
</dbReference>
<sequence>MNINLKRPLAFIDLETTGTDVVQDRIVQIAVLKAFPDGTEDVKQVKINPTIPIPLSASKVHGIYDEDVIDSPTFSQIALYFAKYIDDSDIAGYNSNKFDIPLLIAEFFRAGIDFSLEGRSIIDVQTIFHKMEPRNLKAAYKFYCNKDLVGAHDAENDIRATYEVFKAQLQQYENVPYEDNDGSISYPIQNNLESLSSFTPINLLDPTNRVIYDDEQREIFNFGKHKGKTLLQVFSKDDPGYYDWMMKGDFSVFTKKAIKKVWESIHQ</sequence>
<dbReference type="CDD" id="cd06127">
    <property type="entry name" value="DEDDh"/>
    <property type="match status" value="1"/>
</dbReference>
<keyword evidence="2" id="KW-0269">Exonuclease</keyword>
<feature type="domain" description="Exonuclease" evidence="1">
    <location>
        <begin position="8"/>
        <end position="174"/>
    </location>
</feature>
<gene>
    <name evidence="2" type="ORF">I8748_19945</name>
</gene>
<accession>A0A8J7LC78</accession>
<organism evidence="2 3">
    <name type="scientific">Amazonocrinis nigriterrae CENA67</name>
    <dbReference type="NCBI Taxonomy" id="2794033"/>
    <lineage>
        <taxon>Bacteria</taxon>
        <taxon>Bacillati</taxon>
        <taxon>Cyanobacteriota</taxon>
        <taxon>Cyanophyceae</taxon>
        <taxon>Nostocales</taxon>
        <taxon>Nostocaceae</taxon>
        <taxon>Amazonocrinis</taxon>
        <taxon>Amazonocrinis nigriterrae</taxon>
    </lineage>
</organism>
<proteinExistence type="predicted"/>
<dbReference type="EMBL" id="JAECZC010000043">
    <property type="protein sequence ID" value="MBH8564426.1"/>
    <property type="molecule type" value="Genomic_DNA"/>
</dbReference>
<dbReference type="GO" id="GO:0003676">
    <property type="term" value="F:nucleic acid binding"/>
    <property type="evidence" value="ECO:0007669"/>
    <property type="project" value="InterPro"/>
</dbReference>
<dbReference type="InterPro" id="IPR012337">
    <property type="entry name" value="RNaseH-like_sf"/>
</dbReference>
<keyword evidence="3" id="KW-1185">Reference proteome</keyword>
<dbReference type="InterPro" id="IPR036397">
    <property type="entry name" value="RNaseH_sf"/>
</dbReference>
<keyword evidence="2" id="KW-0378">Hydrolase</keyword>
<dbReference type="PANTHER" id="PTHR30231">
    <property type="entry name" value="DNA POLYMERASE III SUBUNIT EPSILON"/>
    <property type="match status" value="1"/>
</dbReference>
<dbReference type="Gene3D" id="3.30.420.10">
    <property type="entry name" value="Ribonuclease H-like superfamily/Ribonuclease H"/>
    <property type="match status" value="1"/>
</dbReference>
<dbReference type="GO" id="GO:0008408">
    <property type="term" value="F:3'-5' exonuclease activity"/>
    <property type="evidence" value="ECO:0007669"/>
    <property type="project" value="TreeGrafter"/>
</dbReference>
<dbReference type="GO" id="GO:0045004">
    <property type="term" value="P:DNA replication proofreading"/>
    <property type="evidence" value="ECO:0007669"/>
    <property type="project" value="TreeGrafter"/>
</dbReference>
<dbReference type="PANTHER" id="PTHR30231:SF41">
    <property type="entry name" value="DNA POLYMERASE III SUBUNIT EPSILON"/>
    <property type="match status" value="1"/>
</dbReference>
<comment type="caution">
    <text evidence="2">The sequence shown here is derived from an EMBL/GenBank/DDBJ whole genome shotgun (WGS) entry which is preliminary data.</text>
</comment>
<protein>
    <submittedName>
        <fullName evidence="2">3'-5' exonuclease</fullName>
    </submittedName>
</protein>
<dbReference type="InterPro" id="IPR046768">
    <property type="entry name" value="ExoX-like_C"/>
</dbReference>
<dbReference type="AlphaFoldDB" id="A0A8J7LC78"/>
<evidence type="ECO:0000259" key="1">
    <source>
        <dbReference type="SMART" id="SM00479"/>
    </source>
</evidence>
<evidence type="ECO:0000313" key="2">
    <source>
        <dbReference type="EMBL" id="MBH8564426.1"/>
    </source>
</evidence>
<reference evidence="2 3" key="1">
    <citation type="journal article" date="2021" name="Int. J. Syst. Evol. Microbiol.">
        <title>Amazonocrinis nigriterrae gen. nov., sp. nov., Atlanticothrix silvestris gen. nov., sp. nov. and Dendronalium phyllosphericum gen. nov., sp. nov., nostocacean cyanobacteria from Brazilian environments.</title>
        <authorList>
            <person name="Alvarenga D.O."/>
            <person name="Andreote A.P.D."/>
            <person name="Branco L.H.Z."/>
            <person name="Delbaje E."/>
            <person name="Cruz R.B."/>
            <person name="Varani A.M."/>
            <person name="Fiore M.F."/>
        </authorList>
    </citation>
    <scope>NUCLEOTIDE SEQUENCE [LARGE SCALE GENOMIC DNA]</scope>
    <source>
        <strain evidence="2 3">CENA67</strain>
    </source>
</reference>
<dbReference type="InterPro" id="IPR013520">
    <property type="entry name" value="Ribonucl_H"/>
</dbReference>
<dbReference type="Pfam" id="PF20600">
    <property type="entry name" value="ExoX-like_C"/>
    <property type="match status" value="1"/>
</dbReference>
<dbReference type="Proteomes" id="UP000632766">
    <property type="component" value="Unassembled WGS sequence"/>
</dbReference>
<keyword evidence="2" id="KW-0540">Nuclease</keyword>